<feature type="transmembrane region" description="Helical" evidence="1">
    <location>
        <begin position="36"/>
        <end position="55"/>
    </location>
</feature>
<dbReference type="PANTHER" id="PTHR34387">
    <property type="entry name" value="SLR1258 PROTEIN"/>
    <property type="match status" value="1"/>
</dbReference>
<name>A0A1G2PGL8_9BACT</name>
<dbReference type="Pfam" id="PF04402">
    <property type="entry name" value="SIMPL"/>
    <property type="match status" value="1"/>
</dbReference>
<protein>
    <recommendedName>
        <fullName evidence="4">SIMPL domain-containing protein</fullName>
    </recommendedName>
</protein>
<dbReference type="EMBL" id="MHSQ01000009">
    <property type="protein sequence ID" value="OHA47495.1"/>
    <property type="molecule type" value="Genomic_DNA"/>
</dbReference>
<dbReference type="AlphaFoldDB" id="A0A1G2PGL8"/>
<sequence length="278" mass="30226">MEQNNQNANMSQDNSCGMGSGWNWCKMVQGHKIIKIIIIVLVALFISQMIFGFGWHNNWRGNGQVVNTITVSGKGEVVVKPDIATVSFGVIAENLDVAKAQTESATKINNIITFLKGKGVEEKDIKTTNYNIYPRYDYTRVSQVYPYTSKQILVAYVVSQTIEVKIRKISDAGVILSGVGEFGVTDVSGLSFTVDNQETVKDQARDLAIADAKAQAKVLAKGLDVRLTKIVSFSEAGNYPIYYGMEKSMMSGIGGGDAVAPSIPTGENKITSNVSITY</sequence>
<comment type="caution">
    <text evidence="2">The sequence shown here is derived from an EMBL/GenBank/DDBJ whole genome shotgun (WGS) entry which is preliminary data.</text>
</comment>
<feature type="non-terminal residue" evidence="2">
    <location>
        <position position="278"/>
    </location>
</feature>
<dbReference type="Gene3D" id="3.30.70.2970">
    <property type="entry name" value="Protein of unknown function (DUF541), domain 2"/>
    <property type="match status" value="1"/>
</dbReference>
<reference evidence="2 3" key="1">
    <citation type="journal article" date="2016" name="Nat. Commun.">
        <title>Thousands of microbial genomes shed light on interconnected biogeochemical processes in an aquifer system.</title>
        <authorList>
            <person name="Anantharaman K."/>
            <person name="Brown C.T."/>
            <person name="Hug L.A."/>
            <person name="Sharon I."/>
            <person name="Castelle C.J."/>
            <person name="Probst A.J."/>
            <person name="Thomas B.C."/>
            <person name="Singh A."/>
            <person name="Wilkins M.J."/>
            <person name="Karaoz U."/>
            <person name="Brodie E.L."/>
            <person name="Williams K.H."/>
            <person name="Hubbard S.S."/>
            <person name="Banfield J.F."/>
        </authorList>
    </citation>
    <scope>NUCLEOTIDE SEQUENCE [LARGE SCALE GENOMIC DNA]</scope>
</reference>
<accession>A0A1G2PGL8</accession>
<keyword evidence="1" id="KW-0812">Transmembrane</keyword>
<dbReference type="Proteomes" id="UP000176965">
    <property type="component" value="Unassembled WGS sequence"/>
</dbReference>
<proteinExistence type="predicted"/>
<keyword evidence="1" id="KW-0472">Membrane</keyword>
<dbReference type="InterPro" id="IPR052022">
    <property type="entry name" value="26kDa_periplasmic_antigen"/>
</dbReference>
<dbReference type="Gene3D" id="3.30.110.170">
    <property type="entry name" value="Protein of unknown function (DUF541), domain 1"/>
    <property type="match status" value="1"/>
</dbReference>
<gene>
    <name evidence="2" type="ORF">A2541_01495</name>
</gene>
<evidence type="ECO:0008006" key="4">
    <source>
        <dbReference type="Google" id="ProtNLM"/>
    </source>
</evidence>
<evidence type="ECO:0000313" key="3">
    <source>
        <dbReference type="Proteomes" id="UP000176965"/>
    </source>
</evidence>
<evidence type="ECO:0000256" key="1">
    <source>
        <dbReference type="SAM" id="Phobius"/>
    </source>
</evidence>
<dbReference type="GO" id="GO:0006974">
    <property type="term" value="P:DNA damage response"/>
    <property type="evidence" value="ECO:0007669"/>
    <property type="project" value="TreeGrafter"/>
</dbReference>
<dbReference type="STRING" id="1802338.A2541_01495"/>
<dbReference type="InterPro" id="IPR007497">
    <property type="entry name" value="SIMPL/DUF541"/>
</dbReference>
<keyword evidence="1" id="KW-1133">Transmembrane helix</keyword>
<organism evidence="2 3">
    <name type="scientific">Candidatus Taylorbacteria bacterium RIFOXYD2_FULL_36_9</name>
    <dbReference type="NCBI Taxonomy" id="1802338"/>
    <lineage>
        <taxon>Bacteria</taxon>
        <taxon>Candidatus Tayloriibacteriota</taxon>
    </lineage>
</organism>
<evidence type="ECO:0000313" key="2">
    <source>
        <dbReference type="EMBL" id="OHA47495.1"/>
    </source>
</evidence>
<dbReference type="PANTHER" id="PTHR34387:SF2">
    <property type="entry name" value="SLR1258 PROTEIN"/>
    <property type="match status" value="1"/>
</dbReference>